<dbReference type="OrthoDB" id="2122982at2759"/>
<dbReference type="EMBL" id="CAJNJA010075252">
    <property type="protein sequence ID" value="CAE7914457.1"/>
    <property type="molecule type" value="Genomic_DNA"/>
</dbReference>
<dbReference type="PROSITE" id="PS50222">
    <property type="entry name" value="EF_HAND_2"/>
    <property type="match status" value="2"/>
</dbReference>
<gene>
    <name evidence="3" type="ORF">SNEC2469_LOCUS31286</name>
</gene>
<keyword evidence="4" id="KW-1185">Reference proteome</keyword>
<dbReference type="GO" id="GO:0005509">
    <property type="term" value="F:calcium ion binding"/>
    <property type="evidence" value="ECO:0007669"/>
    <property type="project" value="InterPro"/>
</dbReference>
<dbReference type="SMART" id="SM00054">
    <property type="entry name" value="EFh"/>
    <property type="match status" value="2"/>
</dbReference>
<keyword evidence="1" id="KW-0732">Signal</keyword>
<feature type="chain" id="PRO_5032671742" description="EF-hand domain-containing protein" evidence="1">
    <location>
        <begin position="29"/>
        <end position="1006"/>
    </location>
</feature>
<feature type="domain" description="EF-hand" evidence="2">
    <location>
        <begin position="928"/>
        <end position="963"/>
    </location>
</feature>
<reference evidence="3" key="1">
    <citation type="submission" date="2021-02" db="EMBL/GenBank/DDBJ databases">
        <authorList>
            <person name="Dougan E. K."/>
            <person name="Rhodes N."/>
            <person name="Thang M."/>
            <person name="Chan C."/>
        </authorList>
    </citation>
    <scope>NUCLEOTIDE SEQUENCE</scope>
</reference>
<feature type="signal peptide" evidence="1">
    <location>
        <begin position="1"/>
        <end position="28"/>
    </location>
</feature>
<dbReference type="InterPro" id="IPR002048">
    <property type="entry name" value="EF_hand_dom"/>
</dbReference>
<evidence type="ECO:0000256" key="1">
    <source>
        <dbReference type="SAM" id="SignalP"/>
    </source>
</evidence>
<name>A0A813BNW6_9DINO</name>
<evidence type="ECO:0000259" key="2">
    <source>
        <dbReference type="PROSITE" id="PS50222"/>
    </source>
</evidence>
<evidence type="ECO:0000313" key="4">
    <source>
        <dbReference type="Proteomes" id="UP000601435"/>
    </source>
</evidence>
<dbReference type="SUPFAM" id="SSF47473">
    <property type="entry name" value="EF-hand"/>
    <property type="match status" value="1"/>
</dbReference>
<comment type="caution">
    <text evidence="3">The sequence shown here is derived from an EMBL/GenBank/DDBJ whole genome shotgun (WGS) entry which is preliminary data.</text>
</comment>
<protein>
    <recommendedName>
        <fullName evidence="2">EF-hand domain-containing protein</fullName>
    </recommendedName>
</protein>
<sequence>MSRLLLSFWTWFVHQSAGLLSLDWAVEATPCTPEEILTALGCFRWVRPKTPITALWYMCEYPSPRSLKLHNISATAKPATTSLCCRCFAKFALIQRQLAQESARLKTQLMLQTDTVRNLSTELRVPLIFRSPARYDDVRRASILFNRVFGKFLRDAWFLSTSLLALVEDGGADSSFDFRTLEGLVADTLILVRHNTDSLRKLLLQTENSCLPNIFHQTCTADHLAVFHSFPPVEGPEPEGHAVDFLGIATNITTVCDYQMSALLAPTRTLDCIFRRMALPSTRFWPFLDEEYFEWKDILETALRGAREGRNLRMAEIGSGPHAIWAMRAAKAFLQHAGPEAGCELLLVEPFDLGDGSQLGEHIARNLPEGRCKWVVETDPVESGKQLQAILGSGDPWDLVDIDVQGAEHAMLQGMAPWLVGRVRRLHISTHSRRIHSDILRWLQLAGWTILAQFTFLSAAGPKEVPLGPFVNCDGHISAVHTSEEKNRECGDDRTLELLVAQLLRFPDLLILHLCLIMISTLTARQQQTDHDLPEASFGKQGHNTRLSWLCQAADIDVSAIRKVASLYNCLQMQEPGDSPEAEITGHTSMLQSFEGYAAWMKVHGIGAWNSEVLLEGQLGRMRHAAKYPDDFEDIPSSTTGACKAATVFRNYFLNGVGQGRGQQQIDLLTHVGDLVGNRKEGYWVVRNGFMMPRPGGKLIDLGERLASDQILADDVASRVRVGVHWDTQVLLDDISHNVCQVCCSAPAVAFSKIVKAQHWAPFAISLLTGAYDATLAAGAILAARRRQRVKVFLTAIGAGALGNRPSWIYQAVDRVLEAYKSAPLDVYLIHFSRTDKFERLQGSRPEPVPRNRSTLDDRVAAMQKEVGEANMLHKTQRYPMMGSPTAARDNMSLMIAKAFAYFDSNGDGVIDIDECTYILRSLDPAFFTQEKVRQLAAQADADSDGYIHYAEFIAWILDSDSVMTSRVLAASSFVAESMPDGILPESPLKLASRARPATSGEMSFF</sequence>
<dbReference type="PANTHER" id="PTHR35609">
    <property type="entry name" value="MACRO DOMAIN-CONTAINING PROTEIN"/>
    <property type="match status" value="1"/>
</dbReference>
<dbReference type="CDD" id="cd00051">
    <property type="entry name" value="EFh"/>
    <property type="match status" value="1"/>
</dbReference>
<dbReference type="AlphaFoldDB" id="A0A813BNW6"/>
<feature type="domain" description="EF-hand" evidence="2">
    <location>
        <begin position="891"/>
        <end position="926"/>
    </location>
</feature>
<organism evidence="3 4">
    <name type="scientific">Symbiodinium necroappetens</name>
    <dbReference type="NCBI Taxonomy" id="1628268"/>
    <lineage>
        <taxon>Eukaryota</taxon>
        <taxon>Sar</taxon>
        <taxon>Alveolata</taxon>
        <taxon>Dinophyceae</taxon>
        <taxon>Suessiales</taxon>
        <taxon>Symbiodiniaceae</taxon>
        <taxon>Symbiodinium</taxon>
    </lineage>
</organism>
<accession>A0A813BNW6</accession>
<proteinExistence type="predicted"/>
<dbReference type="Gene3D" id="1.10.238.10">
    <property type="entry name" value="EF-hand"/>
    <property type="match status" value="1"/>
</dbReference>
<evidence type="ECO:0000313" key="3">
    <source>
        <dbReference type="EMBL" id="CAE7914457.1"/>
    </source>
</evidence>
<dbReference type="PANTHER" id="PTHR35609:SF1">
    <property type="entry name" value="MACRO DOMAIN-CONTAINING PROTEIN"/>
    <property type="match status" value="1"/>
</dbReference>
<dbReference type="Pfam" id="PF13499">
    <property type="entry name" value="EF-hand_7"/>
    <property type="match status" value="1"/>
</dbReference>
<dbReference type="Proteomes" id="UP000601435">
    <property type="component" value="Unassembled WGS sequence"/>
</dbReference>
<dbReference type="InterPro" id="IPR011992">
    <property type="entry name" value="EF-hand-dom_pair"/>
</dbReference>